<evidence type="ECO:0000313" key="1">
    <source>
        <dbReference type="EMBL" id="OAV25040.1"/>
    </source>
</evidence>
<organism evidence="1 2">
    <name type="scientific">Moraxella catarrhalis</name>
    <name type="common">Branhamella catarrhalis</name>
    <dbReference type="NCBI Taxonomy" id="480"/>
    <lineage>
        <taxon>Bacteria</taxon>
        <taxon>Pseudomonadati</taxon>
        <taxon>Pseudomonadota</taxon>
        <taxon>Gammaproteobacteria</taxon>
        <taxon>Moraxellales</taxon>
        <taxon>Moraxellaceae</taxon>
        <taxon>Moraxella</taxon>
    </lineage>
</organism>
<accession>A0AB36DNK8</accession>
<sequence>MLMVKILLPIKQTLKNYNSYPAAMILSLMGLTACQEDQASQK</sequence>
<dbReference type="PROSITE" id="PS51257">
    <property type="entry name" value="PROKAR_LIPOPROTEIN"/>
    <property type="match status" value="1"/>
</dbReference>
<comment type="caution">
    <text evidence="1">The sequence shown here is derived from an EMBL/GenBank/DDBJ whole genome shotgun (WGS) entry which is preliminary data.</text>
</comment>
<gene>
    <name evidence="1" type="ORF">AO370_1117</name>
</gene>
<dbReference type="Proteomes" id="UP000078295">
    <property type="component" value="Unassembled WGS sequence"/>
</dbReference>
<proteinExistence type="predicted"/>
<evidence type="ECO:0008006" key="3">
    <source>
        <dbReference type="Google" id="ProtNLM"/>
    </source>
</evidence>
<evidence type="ECO:0000313" key="2">
    <source>
        <dbReference type="Proteomes" id="UP000078295"/>
    </source>
</evidence>
<dbReference type="EMBL" id="LXHQ01000031">
    <property type="protein sequence ID" value="OAV25040.1"/>
    <property type="molecule type" value="Genomic_DNA"/>
</dbReference>
<dbReference type="AlphaFoldDB" id="A0AB36DNK8"/>
<protein>
    <recommendedName>
        <fullName evidence="3">Lipoprotein</fullName>
    </recommendedName>
</protein>
<reference evidence="1 2" key="1">
    <citation type="journal article" date="2016" name="Genome Biol. Evol.">
        <title>Comparative Genomic Analyses of the Moraxella catarrhalis Serosensitive and Seroresistant Lineages Demonstrate Their Independent Evolution.</title>
        <authorList>
            <person name="Earl J.P."/>
            <person name="de Vries S.P."/>
            <person name="Ahmed A."/>
            <person name="Powell E."/>
            <person name="Schultz M.P."/>
            <person name="Hermans P.W."/>
            <person name="Hill D.J."/>
            <person name="Zhou Z."/>
            <person name="Constantinidou C.I."/>
            <person name="Hu F.Z."/>
            <person name="Bootsma H.J."/>
            <person name="Ehrlich G.D."/>
        </authorList>
    </citation>
    <scope>NUCLEOTIDE SEQUENCE [LARGE SCALE GENOMIC DNA]</scope>
    <source>
        <strain evidence="1 2">F23</strain>
    </source>
</reference>
<name>A0AB36DNK8_MORCA</name>